<evidence type="ECO:0000313" key="1">
    <source>
        <dbReference type="EMBL" id="TWU56324.1"/>
    </source>
</evidence>
<protein>
    <submittedName>
        <fullName evidence="1">Uncharacterized protein</fullName>
    </submittedName>
</protein>
<dbReference type="Proteomes" id="UP000317977">
    <property type="component" value="Unassembled WGS sequence"/>
</dbReference>
<name>A0A5C6F766_9BACT</name>
<organism evidence="1 2">
    <name type="scientific">Rubripirellula reticaptiva</name>
    <dbReference type="NCBI Taxonomy" id="2528013"/>
    <lineage>
        <taxon>Bacteria</taxon>
        <taxon>Pseudomonadati</taxon>
        <taxon>Planctomycetota</taxon>
        <taxon>Planctomycetia</taxon>
        <taxon>Pirellulales</taxon>
        <taxon>Pirellulaceae</taxon>
        <taxon>Rubripirellula</taxon>
    </lineage>
</organism>
<proteinExistence type="predicted"/>
<keyword evidence="2" id="KW-1185">Reference proteome</keyword>
<dbReference type="AlphaFoldDB" id="A0A5C6F766"/>
<dbReference type="EMBL" id="SJPX01000002">
    <property type="protein sequence ID" value="TWU56324.1"/>
    <property type="molecule type" value="Genomic_DNA"/>
</dbReference>
<gene>
    <name evidence="1" type="ORF">Poly59_26280</name>
</gene>
<reference evidence="1 2" key="1">
    <citation type="submission" date="2019-02" db="EMBL/GenBank/DDBJ databases">
        <title>Deep-cultivation of Planctomycetes and their phenomic and genomic characterization uncovers novel biology.</title>
        <authorList>
            <person name="Wiegand S."/>
            <person name="Jogler M."/>
            <person name="Boedeker C."/>
            <person name="Pinto D."/>
            <person name="Vollmers J."/>
            <person name="Rivas-Marin E."/>
            <person name="Kohn T."/>
            <person name="Peeters S.H."/>
            <person name="Heuer A."/>
            <person name="Rast P."/>
            <person name="Oberbeckmann S."/>
            <person name="Bunk B."/>
            <person name="Jeske O."/>
            <person name="Meyerdierks A."/>
            <person name="Storesund J.E."/>
            <person name="Kallscheuer N."/>
            <person name="Luecker S."/>
            <person name="Lage O.M."/>
            <person name="Pohl T."/>
            <person name="Merkel B.J."/>
            <person name="Hornburger P."/>
            <person name="Mueller R.-W."/>
            <person name="Bruemmer F."/>
            <person name="Labrenz M."/>
            <person name="Spormann A.M."/>
            <person name="Op Den Camp H."/>
            <person name="Overmann J."/>
            <person name="Amann R."/>
            <person name="Jetten M.S.M."/>
            <person name="Mascher T."/>
            <person name="Medema M.H."/>
            <person name="Devos D.P."/>
            <person name="Kaster A.-K."/>
            <person name="Ovreas L."/>
            <person name="Rohde M."/>
            <person name="Galperin M.Y."/>
            <person name="Jogler C."/>
        </authorList>
    </citation>
    <scope>NUCLEOTIDE SEQUENCE [LARGE SCALE GENOMIC DNA]</scope>
    <source>
        <strain evidence="1 2">Poly59</strain>
    </source>
</reference>
<evidence type="ECO:0000313" key="2">
    <source>
        <dbReference type="Proteomes" id="UP000317977"/>
    </source>
</evidence>
<comment type="caution">
    <text evidence="1">The sequence shown here is derived from an EMBL/GenBank/DDBJ whole genome shotgun (WGS) entry which is preliminary data.</text>
</comment>
<accession>A0A5C6F766</accession>
<sequence length="55" mass="6459">MLCDAEGRVTETAYCHRTTHLRLTIDSKRDFHIANFANRFRFKFDQSLTGIDLII</sequence>